<organism evidence="1 2">
    <name type="scientific">Rickettsia helvetica</name>
    <dbReference type="NCBI Taxonomy" id="35789"/>
    <lineage>
        <taxon>Bacteria</taxon>
        <taxon>Pseudomonadati</taxon>
        <taxon>Pseudomonadota</taxon>
        <taxon>Alphaproteobacteria</taxon>
        <taxon>Rickettsiales</taxon>
        <taxon>Rickettsiaceae</taxon>
        <taxon>Rickettsieae</taxon>
        <taxon>Rickettsia</taxon>
        <taxon>spotted fever group</taxon>
    </lineage>
</organism>
<evidence type="ECO:0000313" key="2">
    <source>
        <dbReference type="Proteomes" id="UP001642485"/>
    </source>
</evidence>
<sequence>MDIVAARPTVYTRDGNDWQHNGAHYNPQNGDNIILTENNQRLNFDTDINIGNINLYGYTSWGLIIQTNNLTRQVSINNIVNVNNNETQAAVQNALRVPLGYGGNKNVKVDILLHHQVANKGALVEDSKLVIKGNDISVVGAIRFGGASIELVFENNNITVDNRIYSNGIQRGRLTVAGNNVVFTKPIGHDGMNLFSISALQIENNKTATLKSNIYANDITLG</sequence>
<dbReference type="Proteomes" id="UP001642485">
    <property type="component" value="Chromosome"/>
</dbReference>
<accession>A0ABM9NB62</accession>
<proteinExistence type="predicted"/>
<reference evidence="1 2" key="1">
    <citation type="submission" date="2024-02" db="EMBL/GenBank/DDBJ databases">
        <authorList>
            <person name="Nijsse B."/>
            <person name="Sprong H."/>
        </authorList>
    </citation>
    <scope>NUCLEOTIDE SEQUENCE [LARGE SCALE GENOMIC DNA]</scope>
    <source>
        <strain evidence="1">OB144</strain>
    </source>
</reference>
<protein>
    <submittedName>
        <fullName evidence="1">Adhesin</fullName>
    </submittedName>
</protein>
<dbReference type="EMBL" id="OZ018776">
    <property type="protein sequence ID" value="CAK9120537.1"/>
    <property type="molecule type" value="Genomic_DNA"/>
</dbReference>
<dbReference type="RefSeq" id="WP_010420675.1">
    <property type="nucleotide sequence ID" value="NZ_OY974080.1"/>
</dbReference>
<evidence type="ECO:0000313" key="1">
    <source>
        <dbReference type="EMBL" id="CAK9120537.1"/>
    </source>
</evidence>
<gene>
    <name evidence="1" type="ORF">OB144RH_02920</name>
</gene>
<name>A0ABM9NB62_RICHE</name>
<keyword evidence="2" id="KW-1185">Reference proteome</keyword>